<evidence type="ECO:0000313" key="3">
    <source>
        <dbReference type="Proteomes" id="UP001254488"/>
    </source>
</evidence>
<feature type="transmembrane region" description="Helical" evidence="1">
    <location>
        <begin position="36"/>
        <end position="53"/>
    </location>
</feature>
<protein>
    <recommendedName>
        <fullName evidence="4">YhhN-like protein</fullName>
    </recommendedName>
</protein>
<reference evidence="2 3" key="1">
    <citation type="submission" date="2023-09" db="EMBL/GenBank/DDBJ databases">
        <authorList>
            <person name="Rey-Velasco X."/>
        </authorList>
    </citation>
    <scope>NUCLEOTIDE SEQUENCE [LARGE SCALE GENOMIC DNA]</scope>
    <source>
        <strain evidence="2 3">W242</strain>
    </source>
</reference>
<feature type="transmembrane region" description="Helical" evidence="1">
    <location>
        <begin position="113"/>
        <end position="134"/>
    </location>
</feature>
<feature type="transmembrane region" description="Helical" evidence="1">
    <location>
        <begin position="12"/>
        <end position="30"/>
    </location>
</feature>
<feature type="transmembrane region" description="Helical" evidence="1">
    <location>
        <begin position="146"/>
        <end position="165"/>
    </location>
</feature>
<evidence type="ECO:0000256" key="1">
    <source>
        <dbReference type="SAM" id="Phobius"/>
    </source>
</evidence>
<proteinExistence type="predicted"/>
<feature type="transmembrane region" description="Helical" evidence="1">
    <location>
        <begin position="88"/>
        <end position="106"/>
    </location>
</feature>
<keyword evidence="1" id="KW-0472">Membrane</keyword>
<accession>A0ABU2YD55</accession>
<evidence type="ECO:0000313" key="2">
    <source>
        <dbReference type="EMBL" id="MDT0555942.1"/>
    </source>
</evidence>
<name>A0ABU2YD55_9FLAO</name>
<dbReference type="EMBL" id="JAVRHZ010000004">
    <property type="protein sequence ID" value="MDT0555942.1"/>
    <property type="molecule type" value="Genomic_DNA"/>
</dbReference>
<feature type="transmembrane region" description="Helical" evidence="1">
    <location>
        <begin position="60"/>
        <end position="76"/>
    </location>
</feature>
<feature type="transmembrane region" description="Helical" evidence="1">
    <location>
        <begin position="205"/>
        <end position="224"/>
    </location>
</feature>
<dbReference type="Proteomes" id="UP001254488">
    <property type="component" value="Unassembled WGS sequence"/>
</dbReference>
<sequence length="243" mass="28517">MKTILPKKYRNLLYLSIFLILINLLVIYFYDLQVSRYVRLASTTIVLVYSLFYKGYKFKFLFVALLAFLIKDIFVLDYEDPFSKTMSFVFGNFAYILVVLLVLLKVKFKKSTPIILVFVLTLVILNVVNVFYLSDIIVQKLDNTTQYVLFMLQSVLLILLGLVGFSYNERYVGKTPLLFLYLVMSIIMCDLAGLAAYFFEFQVAFYFERIFYLLSLILLLNFSINRETQISNNLVLKEKEFIL</sequence>
<gene>
    <name evidence="2" type="ORF">RM538_08005</name>
</gene>
<evidence type="ECO:0008006" key="4">
    <source>
        <dbReference type="Google" id="ProtNLM"/>
    </source>
</evidence>
<keyword evidence="3" id="KW-1185">Reference proteome</keyword>
<dbReference type="RefSeq" id="WP_311332898.1">
    <property type="nucleotide sequence ID" value="NZ_JAVRHZ010000004.1"/>
</dbReference>
<keyword evidence="1" id="KW-1133">Transmembrane helix</keyword>
<comment type="caution">
    <text evidence="2">The sequence shown here is derived from an EMBL/GenBank/DDBJ whole genome shotgun (WGS) entry which is preliminary data.</text>
</comment>
<keyword evidence="1" id="KW-0812">Transmembrane</keyword>
<organism evidence="2 3">
    <name type="scientific">Patiriisocius hiemis</name>
    <dbReference type="NCBI Taxonomy" id="3075604"/>
    <lineage>
        <taxon>Bacteria</taxon>
        <taxon>Pseudomonadati</taxon>
        <taxon>Bacteroidota</taxon>
        <taxon>Flavobacteriia</taxon>
        <taxon>Flavobacteriales</taxon>
        <taxon>Flavobacteriaceae</taxon>
        <taxon>Patiriisocius</taxon>
    </lineage>
</organism>
<feature type="transmembrane region" description="Helical" evidence="1">
    <location>
        <begin position="177"/>
        <end position="199"/>
    </location>
</feature>